<dbReference type="InterPro" id="IPR027417">
    <property type="entry name" value="P-loop_NTPase"/>
</dbReference>
<dbReference type="Gene3D" id="3.30.60.20">
    <property type="match status" value="1"/>
</dbReference>
<evidence type="ECO:0000256" key="13">
    <source>
        <dbReference type="RuleBase" id="RU000544"/>
    </source>
</evidence>
<keyword evidence="8" id="KW-0862">Zinc</keyword>
<dbReference type="GO" id="GO:0005524">
    <property type="term" value="F:ATP binding"/>
    <property type="evidence" value="ECO:0007669"/>
    <property type="project" value="UniProtKB-KW"/>
</dbReference>
<dbReference type="PANTHER" id="PTHR11441:SF0">
    <property type="entry name" value="THYMIDINE KINASE, CYTOSOLIC"/>
    <property type="match status" value="1"/>
</dbReference>
<keyword evidence="7 13" id="KW-0418">Kinase</keyword>
<dbReference type="SUPFAM" id="SSF52540">
    <property type="entry name" value="P-loop containing nucleoside triphosphate hydrolases"/>
    <property type="match status" value="1"/>
</dbReference>
<dbReference type="Pfam" id="PF00265">
    <property type="entry name" value="TK"/>
    <property type="match status" value="1"/>
</dbReference>
<evidence type="ECO:0000256" key="9">
    <source>
        <dbReference type="ARBA" id="ARBA00022840"/>
    </source>
</evidence>
<dbReference type="PROSITE" id="PS00603">
    <property type="entry name" value="TK_CELLULAR_TYPE"/>
    <property type="match status" value="1"/>
</dbReference>
<dbReference type="GO" id="GO:0004797">
    <property type="term" value="F:thymidine kinase activity"/>
    <property type="evidence" value="ECO:0007669"/>
    <property type="project" value="UniProtKB-EC"/>
</dbReference>
<evidence type="ECO:0000256" key="5">
    <source>
        <dbReference type="ARBA" id="ARBA00022723"/>
    </source>
</evidence>
<organism evidence="15 16">
    <name type="scientific">Carpediemonas membranifera</name>
    <dbReference type="NCBI Taxonomy" id="201153"/>
    <lineage>
        <taxon>Eukaryota</taxon>
        <taxon>Metamonada</taxon>
        <taxon>Carpediemonas-like organisms</taxon>
        <taxon>Carpediemonas</taxon>
    </lineage>
</organism>
<evidence type="ECO:0000313" key="16">
    <source>
        <dbReference type="Proteomes" id="UP000717585"/>
    </source>
</evidence>
<keyword evidence="16" id="KW-1185">Reference proteome</keyword>
<evidence type="ECO:0000256" key="6">
    <source>
        <dbReference type="ARBA" id="ARBA00022741"/>
    </source>
</evidence>
<dbReference type="PIRSF" id="PIRSF035805">
    <property type="entry name" value="TK_cell"/>
    <property type="match status" value="1"/>
</dbReference>
<dbReference type="InterPro" id="IPR020633">
    <property type="entry name" value="Thymidine_kinase_CS"/>
</dbReference>
<keyword evidence="5" id="KW-0479">Metal-binding</keyword>
<dbReference type="SUPFAM" id="SSF57716">
    <property type="entry name" value="Glucocorticoid receptor-like (DNA-binding domain)"/>
    <property type="match status" value="1"/>
</dbReference>
<evidence type="ECO:0000313" key="15">
    <source>
        <dbReference type="EMBL" id="KAG9395255.1"/>
    </source>
</evidence>
<feature type="binding site" evidence="12">
    <location>
        <position position="170"/>
    </location>
    <ligand>
        <name>substrate</name>
    </ligand>
</feature>
<comment type="catalytic activity">
    <reaction evidence="10 13">
        <text>thymidine + ATP = dTMP + ADP + H(+)</text>
        <dbReference type="Rhea" id="RHEA:19129"/>
        <dbReference type="ChEBI" id="CHEBI:15378"/>
        <dbReference type="ChEBI" id="CHEBI:17748"/>
        <dbReference type="ChEBI" id="CHEBI:30616"/>
        <dbReference type="ChEBI" id="CHEBI:63528"/>
        <dbReference type="ChEBI" id="CHEBI:456216"/>
        <dbReference type="EC" id="2.7.1.21"/>
    </reaction>
</comment>
<name>A0A8J6AY12_9EUKA</name>
<dbReference type="GO" id="GO:0046104">
    <property type="term" value="P:thymidine metabolic process"/>
    <property type="evidence" value="ECO:0007669"/>
    <property type="project" value="TreeGrafter"/>
</dbReference>
<dbReference type="EC" id="2.7.1.21" evidence="2 13"/>
<evidence type="ECO:0000256" key="1">
    <source>
        <dbReference type="ARBA" id="ARBA00007587"/>
    </source>
</evidence>
<dbReference type="InterPro" id="IPR001267">
    <property type="entry name" value="Thymidine_kinase"/>
</dbReference>
<dbReference type="GO" id="GO:0042802">
    <property type="term" value="F:identical protein binding"/>
    <property type="evidence" value="ECO:0007669"/>
    <property type="project" value="UniProtKB-ARBA"/>
</dbReference>
<keyword evidence="6 13" id="KW-0547">Nucleotide-binding</keyword>
<proteinExistence type="inferred from homology"/>
<dbReference type="EMBL" id="JAHDYR010000012">
    <property type="protein sequence ID" value="KAG9395255.1"/>
    <property type="molecule type" value="Genomic_DNA"/>
</dbReference>
<keyword evidence="9 13" id="KW-0067">ATP-binding</keyword>
<gene>
    <name evidence="15" type="ORF">J8273_0477</name>
</gene>
<sequence length="209" mass="22953">MNFGGSITLVFGPMFSGKTTELIRLCDRQQLAGRKVLVIKYSKDTRYTANDEVSTHVGHTLPAIPTDKLFSVSDAALDAEVIGIDEGQFFPDIVQFADDMANAGKHVIVAALDGTFRRDPFPSRVIDLLPRAEHVTKLSAVCHICGRNAPFSRRITADTDVEVIGGADMYVAVCRHCFHADVTEGLKVDPKSRSPVRNMLTVPEPPRSW</sequence>
<evidence type="ECO:0000256" key="10">
    <source>
        <dbReference type="ARBA" id="ARBA00048254"/>
    </source>
</evidence>
<evidence type="ECO:0000256" key="4">
    <source>
        <dbReference type="ARBA" id="ARBA00022679"/>
    </source>
</evidence>
<dbReference type="FunFam" id="3.40.50.300:FF:001270">
    <property type="entry name" value="Thymidine kinase"/>
    <property type="match status" value="1"/>
</dbReference>
<dbReference type="FunFam" id="3.30.60.20:FF:000051">
    <property type="entry name" value="Thymidine kinase"/>
    <property type="match status" value="1"/>
</dbReference>
<dbReference type="Gene3D" id="3.40.50.300">
    <property type="entry name" value="P-loop containing nucleotide triphosphate hydrolases"/>
    <property type="match status" value="1"/>
</dbReference>
<evidence type="ECO:0000256" key="7">
    <source>
        <dbReference type="ARBA" id="ARBA00022777"/>
    </source>
</evidence>
<accession>A0A8J6AY12</accession>
<feature type="active site" description="Proton acceptor" evidence="11">
    <location>
        <position position="86"/>
    </location>
</feature>
<dbReference type="Proteomes" id="UP000717585">
    <property type="component" value="Unassembled WGS sequence"/>
</dbReference>
<protein>
    <recommendedName>
        <fullName evidence="2 13">Thymidine kinase</fullName>
        <ecNumber evidence="2 13">2.7.1.21</ecNumber>
    </recommendedName>
</protein>
<reference evidence="15" key="1">
    <citation type="submission" date="2021-05" db="EMBL/GenBank/DDBJ databases">
        <title>A free-living protist that lacks canonical eukaryotic 1 DNA replication and segregation systems.</title>
        <authorList>
            <person name="Salas-Leiva D.E."/>
            <person name="Tromer E.C."/>
            <person name="Curtis B.A."/>
            <person name="Jerlstrom-Hultqvist J."/>
            <person name="Kolisko M."/>
            <person name="Yi Z."/>
            <person name="Salas-Leiva J.S."/>
            <person name="Gallot-Lavallee L."/>
            <person name="Kops G.J.P.L."/>
            <person name="Archibald J.M."/>
            <person name="Simpson A.G.B."/>
            <person name="Roger A.J."/>
        </authorList>
    </citation>
    <scope>NUCLEOTIDE SEQUENCE</scope>
    <source>
        <strain evidence="15">BICM</strain>
    </source>
</reference>
<comment type="similarity">
    <text evidence="1 14">Belongs to the thymidine kinase family.</text>
</comment>
<dbReference type="PANTHER" id="PTHR11441">
    <property type="entry name" value="THYMIDINE KINASE"/>
    <property type="match status" value="1"/>
</dbReference>
<evidence type="ECO:0000256" key="14">
    <source>
        <dbReference type="RuleBase" id="RU004165"/>
    </source>
</evidence>
<comment type="caution">
    <text evidence="15">The sequence shown here is derived from an EMBL/GenBank/DDBJ whole genome shotgun (WGS) entry which is preliminary data.</text>
</comment>
<keyword evidence="3 13" id="KW-0237">DNA synthesis</keyword>
<evidence type="ECO:0000256" key="11">
    <source>
        <dbReference type="PIRSR" id="PIRSR035805-1"/>
    </source>
</evidence>
<evidence type="ECO:0000256" key="3">
    <source>
        <dbReference type="ARBA" id="ARBA00022634"/>
    </source>
</evidence>
<dbReference type="GO" id="GO:0046872">
    <property type="term" value="F:metal ion binding"/>
    <property type="evidence" value="ECO:0007669"/>
    <property type="project" value="UniProtKB-KW"/>
</dbReference>
<evidence type="ECO:0000256" key="12">
    <source>
        <dbReference type="PIRSR" id="PIRSR035805-2"/>
    </source>
</evidence>
<keyword evidence="4 13" id="KW-0808">Transferase</keyword>
<evidence type="ECO:0000256" key="8">
    <source>
        <dbReference type="ARBA" id="ARBA00022833"/>
    </source>
</evidence>
<dbReference type="OrthoDB" id="439028at2759"/>
<dbReference type="AlphaFoldDB" id="A0A8J6AY12"/>
<dbReference type="GO" id="GO:0071897">
    <property type="term" value="P:DNA biosynthetic process"/>
    <property type="evidence" value="ECO:0007669"/>
    <property type="project" value="UniProtKB-KW"/>
</dbReference>
<evidence type="ECO:0000256" key="2">
    <source>
        <dbReference type="ARBA" id="ARBA00012118"/>
    </source>
</evidence>